<dbReference type="GO" id="GO:0004674">
    <property type="term" value="F:protein serine/threonine kinase activity"/>
    <property type="evidence" value="ECO:0007669"/>
    <property type="project" value="UniProtKB-KW"/>
</dbReference>
<dbReference type="STRING" id="1249627.D779_1178"/>
<dbReference type="RefSeq" id="WP_052347951.1">
    <property type="nucleotide sequence ID" value="NZ_AONC01000023.1"/>
</dbReference>
<evidence type="ECO:0000313" key="3">
    <source>
        <dbReference type="EMBL" id="EXJ15671.1"/>
    </source>
</evidence>
<dbReference type="EMBL" id="AONC01000023">
    <property type="protein sequence ID" value="EXJ15671.1"/>
    <property type="molecule type" value="Genomic_DNA"/>
</dbReference>
<organism evidence="3 4">
    <name type="scientific">Imhoffiella purpurea</name>
    <dbReference type="NCBI Taxonomy" id="1249627"/>
    <lineage>
        <taxon>Bacteria</taxon>
        <taxon>Pseudomonadati</taxon>
        <taxon>Pseudomonadota</taxon>
        <taxon>Gammaproteobacteria</taxon>
        <taxon>Chromatiales</taxon>
        <taxon>Chromatiaceae</taxon>
        <taxon>Imhoffiella</taxon>
    </lineage>
</organism>
<name>W9VF90_9GAMM</name>
<dbReference type="PANTHER" id="PTHR35526">
    <property type="entry name" value="ANTI-SIGMA-F FACTOR RSBW-RELATED"/>
    <property type="match status" value="1"/>
</dbReference>
<evidence type="ECO:0000313" key="4">
    <source>
        <dbReference type="Proteomes" id="UP000019460"/>
    </source>
</evidence>
<gene>
    <name evidence="3" type="ORF">D779_1178</name>
</gene>
<dbReference type="Gene3D" id="3.30.565.10">
    <property type="entry name" value="Histidine kinase-like ATPase, C-terminal domain"/>
    <property type="match status" value="1"/>
</dbReference>
<evidence type="ECO:0000256" key="1">
    <source>
        <dbReference type="ARBA" id="ARBA00022527"/>
    </source>
</evidence>
<keyword evidence="4" id="KW-1185">Reference proteome</keyword>
<keyword evidence="3" id="KW-0418">Kinase</keyword>
<dbReference type="AlphaFoldDB" id="W9VF90"/>
<dbReference type="InterPro" id="IPR003594">
    <property type="entry name" value="HATPase_dom"/>
</dbReference>
<accession>W9VF90</accession>
<dbReference type="eggNOG" id="COG2172">
    <property type="taxonomic scope" value="Bacteria"/>
</dbReference>
<keyword evidence="1" id="KW-0723">Serine/threonine-protein kinase</keyword>
<protein>
    <submittedName>
        <fullName evidence="3">Serine-protein kinase RsbW</fullName>
    </submittedName>
</protein>
<dbReference type="SUPFAM" id="SSF55874">
    <property type="entry name" value="ATPase domain of HSP90 chaperone/DNA topoisomerase II/histidine kinase"/>
    <property type="match status" value="1"/>
</dbReference>
<sequence>MTTVTLRLPANLEELPAAQDFLARQAELGGLDPRTSGRLALALEEVFVNVCHYAYPAGTPGEIELRATRDPGRFLLDVIDDGVEVDPQGIQEPDLDLPLERRAVGGLGWFMIRRLVSELHCRRERGRNRVSLVMDLPADASASAGG</sequence>
<dbReference type="OrthoDB" id="9792240at2"/>
<dbReference type="InterPro" id="IPR050267">
    <property type="entry name" value="Anti-sigma-factor_SerPK"/>
</dbReference>
<dbReference type="PATRIC" id="fig|1249627.3.peg.1628"/>
<evidence type="ECO:0000259" key="2">
    <source>
        <dbReference type="Pfam" id="PF13581"/>
    </source>
</evidence>
<dbReference type="Proteomes" id="UP000019460">
    <property type="component" value="Unassembled WGS sequence"/>
</dbReference>
<dbReference type="Pfam" id="PF13581">
    <property type="entry name" value="HATPase_c_2"/>
    <property type="match status" value="1"/>
</dbReference>
<dbReference type="InterPro" id="IPR036890">
    <property type="entry name" value="HATPase_C_sf"/>
</dbReference>
<proteinExistence type="predicted"/>
<feature type="domain" description="Histidine kinase/HSP90-like ATPase" evidence="2">
    <location>
        <begin position="8"/>
        <end position="133"/>
    </location>
</feature>
<dbReference type="CDD" id="cd16936">
    <property type="entry name" value="HATPase_RsbW-like"/>
    <property type="match status" value="1"/>
</dbReference>
<dbReference type="PANTHER" id="PTHR35526:SF6">
    <property type="entry name" value="SLR1861 PROTEIN"/>
    <property type="match status" value="1"/>
</dbReference>
<keyword evidence="3" id="KW-0808">Transferase</keyword>
<reference evidence="3 4" key="1">
    <citation type="submission" date="2012-11" db="EMBL/GenBank/DDBJ databases">
        <title>Genome assembly of Thiorhodococcus sp. AK35.</title>
        <authorList>
            <person name="Nupur N."/>
            <person name="Khatri I."/>
            <person name="Subramanian S."/>
            <person name="Pinnaka A."/>
        </authorList>
    </citation>
    <scope>NUCLEOTIDE SEQUENCE [LARGE SCALE GENOMIC DNA]</scope>
    <source>
        <strain evidence="3 4">AK35</strain>
    </source>
</reference>
<comment type="caution">
    <text evidence="3">The sequence shown here is derived from an EMBL/GenBank/DDBJ whole genome shotgun (WGS) entry which is preliminary data.</text>
</comment>